<dbReference type="PANTHER" id="PTHR47816">
    <property type="entry name" value="RIBOSOMAL RNA SMALL SUBUNIT METHYLTRANSFERASE C"/>
    <property type="match status" value="1"/>
</dbReference>
<protein>
    <submittedName>
        <fullName evidence="8">Methyltransferase</fullName>
    </submittedName>
</protein>
<feature type="domain" description="DUF7059" evidence="6">
    <location>
        <begin position="18"/>
        <end position="75"/>
    </location>
</feature>
<reference evidence="8 9" key="1">
    <citation type="submission" date="2019-06" db="EMBL/GenBank/DDBJ databases">
        <authorList>
            <person name="Li J."/>
        </authorList>
    </citation>
    <scope>NUCLEOTIDE SEQUENCE [LARGE SCALE GENOMIC DNA]</scope>
    <source>
        <strain evidence="8 9">LMG 28165</strain>
    </source>
</reference>
<proteinExistence type="predicted"/>
<dbReference type="PROSITE" id="PS00092">
    <property type="entry name" value="N6_MTASE"/>
    <property type="match status" value="1"/>
</dbReference>
<dbReference type="OrthoDB" id="129465at2"/>
<evidence type="ECO:0000256" key="4">
    <source>
        <dbReference type="ARBA" id="ARBA00022679"/>
    </source>
</evidence>
<evidence type="ECO:0000259" key="7">
    <source>
        <dbReference type="Pfam" id="PF25004"/>
    </source>
</evidence>
<feature type="domain" description="DUF7782" evidence="7">
    <location>
        <begin position="364"/>
        <end position="482"/>
    </location>
</feature>
<keyword evidence="3 8" id="KW-0489">Methyltransferase</keyword>
<dbReference type="CDD" id="cd02440">
    <property type="entry name" value="AdoMet_MTases"/>
    <property type="match status" value="1"/>
</dbReference>
<dbReference type="AlphaFoldDB" id="A0A5C4U617"/>
<dbReference type="EMBL" id="VDHJ01000003">
    <property type="protein sequence ID" value="TNL99204.1"/>
    <property type="molecule type" value="Genomic_DNA"/>
</dbReference>
<evidence type="ECO:0000256" key="2">
    <source>
        <dbReference type="ARBA" id="ARBA00022552"/>
    </source>
</evidence>
<evidence type="ECO:0000259" key="5">
    <source>
        <dbReference type="Pfam" id="PF05175"/>
    </source>
</evidence>
<name>A0A5C4U617_9CORY</name>
<dbReference type="Pfam" id="PF25004">
    <property type="entry name" value="DUF7782"/>
    <property type="match status" value="1"/>
</dbReference>
<dbReference type="GO" id="GO:0008170">
    <property type="term" value="F:N-methyltransferase activity"/>
    <property type="evidence" value="ECO:0007669"/>
    <property type="project" value="UniProtKB-ARBA"/>
</dbReference>
<evidence type="ECO:0000313" key="9">
    <source>
        <dbReference type="Proteomes" id="UP000312032"/>
    </source>
</evidence>
<dbReference type="InterPro" id="IPR056684">
    <property type="entry name" value="DUF7782"/>
</dbReference>
<evidence type="ECO:0000256" key="3">
    <source>
        <dbReference type="ARBA" id="ARBA00022603"/>
    </source>
</evidence>
<gene>
    <name evidence="8" type="ORF">FHE74_02280</name>
</gene>
<keyword evidence="4 8" id="KW-0808">Transferase</keyword>
<organism evidence="8 9">
    <name type="scientific">Corynebacterium tapiri</name>
    <dbReference type="NCBI Taxonomy" id="1448266"/>
    <lineage>
        <taxon>Bacteria</taxon>
        <taxon>Bacillati</taxon>
        <taxon>Actinomycetota</taxon>
        <taxon>Actinomycetes</taxon>
        <taxon>Mycobacteriales</taxon>
        <taxon>Corynebacteriaceae</taxon>
        <taxon>Corynebacterium</taxon>
    </lineage>
</organism>
<dbReference type="InterPro" id="IPR055487">
    <property type="entry name" value="DUF7059"/>
</dbReference>
<feature type="domain" description="Methyltransferase small" evidence="5">
    <location>
        <begin position="125"/>
        <end position="255"/>
    </location>
</feature>
<evidence type="ECO:0000256" key="1">
    <source>
        <dbReference type="ARBA" id="ARBA00022490"/>
    </source>
</evidence>
<dbReference type="InterPro" id="IPR007848">
    <property type="entry name" value="Small_mtfrase_dom"/>
</dbReference>
<dbReference type="Pfam" id="PF05175">
    <property type="entry name" value="MTS"/>
    <property type="match status" value="1"/>
</dbReference>
<dbReference type="GO" id="GO:0032259">
    <property type="term" value="P:methylation"/>
    <property type="evidence" value="ECO:0007669"/>
    <property type="project" value="UniProtKB-KW"/>
</dbReference>
<dbReference type="GO" id="GO:0003676">
    <property type="term" value="F:nucleic acid binding"/>
    <property type="evidence" value="ECO:0007669"/>
    <property type="project" value="InterPro"/>
</dbReference>
<dbReference type="InterPro" id="IPR029063">
    <property type="entry name" value="SAM-dependent_MTases_sf"/>
</dbReference>
<dbReference type="SUPFAM" id="SSF53335">
    <property type="entry name" value="S-adenosyl-L-methionine-dependent methyltransferases"/>
    <property type="match status" value="1"/>
</dbReference>
<dbReference type="Proteomes" id="UP000312032">
    <property type="component" value="Unassembled WGS sequence"/>
</dbReference>
<dbReference type="GO" id="GO:0008757">
    <property type="term" value="F:S-adenosylmethionine-dependent methyltransferase activity"/>
    <property type="evidence" value="ECO:0007669"/>
    <property type="project" value="InterPro"/>
</dbReference>
<sequence>MTDLKSSARQIVQRFRDAGLTVDGLHEHLGPAATAALYRGEPAAVRRVLGTSVIDDLIRAFILRDPVDPAQLAGVETQAVDGGVRSLIDVRPYHLAGTDLWILSDADASMTEHVPGSDHVLGVGAASLTLLQSVPPGQVNSTLDLGCGSGVLSLALAQTSDSVTATDIHPRALDFARANAHANDIDIDVRAGSWFDPVAGQRFDRIVSNPPFVVGPDSVELVYRDSGLGLDGASQLMVSQAPGYLTENGSAHLVAAWVHHEGQSWQQRVASWLPERGVCAWVLQRDVVDPETYVSTWLRDESLDPRSAAGQEKMTRWLDYFAEHEVTAIGVGFVAIQNIGDAPSEITAEELTQGLSADLGPEVAEYFARAEWLRTRSAVDIAQSQFAVRPGLAREEVSVANEDAGVGFAPAALRLTRTDGPRFSHEVDEALAAIVAGLHPQGLSLVDIVELYALSHDLDGDALLDDAVVAIVDLIRHGLVIPTQLCEENE</sequence>
<comment type="caution">
    <text evidence="8">The sequence shown here is derived from an EMBL/GenBank/DDBJ whole genome shotgun (WGS) entry which is preliminary data.</text>
</comment>
<dbReference type="InterPro" id="IPR002052">
    <property type="entry name" value="DNA_methylase_N6_adenine_CS"/>
</dbReference>
<dbReference type="GO" id="GO:0006364">
    <property type="term" value="P:rRNA processing"/>
    <property type="evidence" value="ECO:0007669"/>
    <property type="project" value="UniProtKB-KW"/>
</dbReference>
<keyword evidence="9" id="KW-1185">Reference proteome</keyword>
<keyword evidence="1" id="KW-0963">Cytoplasm</keyword>
<dbReference type="InterPro" id="IPR046977">
    <property type="entry name" value="RsmC/RlmG"/>
</dbReference>
<dbReference type="Pfam" id="PF23186">
    <property type="entry name" value="DUF7059"/>
    <property type="match status" value="1"/>
</dbReference>
<evidence type="ECO:0000259" key="6">
    <source>
        <dbReference type="Pfam" id="PF23186"/>
    </source>
</evidence>
<evidence type="ECO:0000313" key="8">
    <source>
        <dbReference type="EMBL" id="TNL99204.1"/>
    </source>
</evidence>
<dbReference type="RefSeq" id="WP_139464810.1">
    <property type="nucleotide sequence ID" value="NZ_VDHJ01000003.1"/>
</dbReference>
<dbReference type="Gene3D" id="3.40.50.150">
    <property type="entry name" value="Vaccinia Virus protein VP39"/>
    <property type="match status" value="1"/>
</dbReference>
<accession>A0A5C4U617</accession>
<dbReference type="PANTHER" id="PTHR47816:SF4">
    <property type="entry name" value="RIBOSOMAL RNA SMALL SUBUNIT METHYLTRANSFERASE C"/>
    <property type="match status" value="1"/>
</dbReference>
<keyword evidence="2" id="KW-0698">rRNA processing</keyword>